<keyword evidence="1" id="KW-1133">Transmembrane helix</keyword>
<accession>W3WVZ2</accession>
<dbReference type="InParanoid" id="W3WVZ2"/>
<evidence type="ECO:0000313" key="2">
    <source>
        <dbReference type="EMBL" id="ETS77272.1"/>
    </source>
</evidence>
<protein>
    <recommendedName>
        <fullName evidence="4">NAD-dependent epimerase/dehydratase domain-containing protein</fullName>
    </recommendedName>
</protein>
<keyword evidence="1" id="KW-0472">Membrane</keyword>
<dbReference type="Gene3D" id="3.40.50.720">
    <property type="entry name" value="NAD(P)-binding Rossmann-like Domain"/>
    <property type="match status" value="1"/>
</dbReference>
<dbReference type="OrthoDB" id="2735536at2759"/>
<dbReference type="Proteomes" id="UP000030651">
    <property type="component" value="Unassembled WGS sequence"/>
</dbReference>
<keyword evidence="3" id="KW-1185">Reference proteome</keyword>
<feature type="transmembrane region" description="Helical" evidence="1">
    <location>
        <begin position="6"/>
        <end position="28"/>
    </location>
</feature>
<evidence type="ECO:0000313" key="3">
    <source>
        <dbReference type="Proteomes" id="UP000030651"/>
    </source>
</evidence>
<sequence>MPVVQPGGLVLITGASGFIAAHTIGVFLDEGFRVRGTVRSQAKGEYLKNLFKKKAGSFDYCIVEDISEVSSQVESTGIGKRGKQEQ</sequence>
<dbReference type="EMBL" id="KI912116">
    <property type="protein sequence ID" value="ETS77272.1"/>
    <property type="molecule type" value="Genomic_DNA"/>
</dbReference>
<dbReference type="HOGENOM" id="CLU_175757_0_0_1"/>
<gene>
    <name evidence="2" type="ORF">PFICI_11146</name>
</gene>
<evidence type="ECO:0000256" key="1">
    <source>
        <dbReference type="SAM" id="Phobius"/>
    </source>
</evidence>
<dbReference type="AlphaFoldDB" id="W3WVZ2"/>
<dbReference type="STRING" id="1229662.W3WVZ2"/>
<evidence type="ECO:0008006" key="4">
    <source>
        <dbReference type="Google" id="ProtNLM"/>
    </source>
</evidence>
<proteinExistence type="predicted"/>
<dbReference type="InterPro" id="IPR036291">
    <property type="entry name" value="NAD(P)-bd_dom_sf"/>
</dbReference>
<dbReference type="GeneID" id="19276159"/>
<reference evidence="3" key="1">
    <citation type="journal article" date="2015" name="BMC Genomics">
        <title>Genomic and transcriptomic analysis of the endophytic fungus Pestalotiopsis fici reveals its lifestyle and high potential for synthesis of natural products.</title>
        <authorList>
            <person name="Wang X."/>
            <person name="Zhang X."/>
            <person name="Liu L."/>
            <person name="Xiang M."/>
            <person name="Wang W."/>
            <person name="Sun X."/>
            <person name="Che Y."/>
            <person name="Guo L."/>
            <person name="Liu G."/>
            <person name="Guo L."/>
            <person name="Wang C."/>
            <person name="Yin W.B."/>
            <person name="Stadler M."/>
            <person name="Zhang X."/>
            <person name="Liu X."/>
        </authorList>
    </citation>
    <scope>NUCLEOTIDE SEQUENCE [LARGE SCALE GENOMIC DNA]</scope>
    <source>
        <strain evidence="3">W106-1 / CGMCC3.15140</strain>
    </source>
</reference>
<keyword evidence="1" id="KW-0812">Transmembrane</keyword>
<organism evidence="2 3">
    <name type="scientific">Pestalotiopsis fici (strain W106-1 / CGMCC3.15140)</name>
    <dbReference type="NCBI Taxonomy" id="1229662"/>
    <lineage>
        <taxon>Eukaryota</taxon>
        <taxon>Fungi</taxon>
        <taxon>Dikarya</taxon>
        <taxon>Ascomycota</taxon>
        <taxon>Pezizomycotina</taxon>
        <taxon>Sordariomycetes</taxon>
        <taxon>Xylariomycetidae</taxon>
        <taxon>Amphisphaeriales</taxon>
        <taxon>Sporocadaceae</taxon>
        <taxon>Pestalotiopsis</taxon>
    </lineage>
</organism>
<dbReference type="RefSeq" id="XP_007837918.1">
    <property type="nucleotide sequence ID" value="XM_007839727.1"/>
</dbReference>
<name>W3WVZ2_PESFW</name>
<dbReference type="KEGG" id="pfy:PFICI_11146"/>
<dbReference type="SUPFAM" id="SSF51735">
    <property type="entry name" value="NAD(P)-binding Rossmann-fold domains"/>
    <property type="match status" value="1"/>
</dbReference>